<dbReference type="AlphaFoldDB" id="A0A2V3IGJ7"/>
<evidence type="ECO:0000313" key="2">
    <source>
        <dbReference type="Proteomes" id="UP000247409"/>
    </source>
</evidence>
<gene>
    <name evidence="1" type="ORF">BWQ96_10022</name>
</gene>
<sequence>MSRDGSAFTADEYFGRQASRFYQLGSIETRLHNRANILAELLSSELWPLTPLPYEALRIKG</sequence>
<evidence type="ECO:0000313" key="1">
    <source>
        <dbReference type="EMBL" id="PXF40270.1"/>
    </source>
</evidence>
<proteinExistence type="predicted"/>
<organism evidence="1 2">
    <name type="scientific">Gracilariopsis chorda</name>
    <dbReference type="NCBI Taxonomy" id="448386"/>
    <lineage>
        <taxon>Eukaryota</taxon>
        <taxon>Rhodophyta</taxon>
        <taxon>Florideophyceae</taxon>
        <taxon>Rhodymeniophycidae</taxon>
        <taxon>Gracilariales</taxon>
        <taxon>Gracilariaceae</taxon>
        <taxon>Gracilariopsis</taxon>
    </lineage>
</organism>
<reference evidence="1 2" key="1">
    <citation type="journal article" date="2018" name="Mol. Biol. Evol.">
        <title>Analysis of the draft genome of the red seaweed Gracilariopsis chorda provides insights into genome size evolution in Rhodophyta.</title>
        <authorList>
            <person name="Lee J."/>
            <person name="Yang E.C."/>
            <person name="Graf L."/>
            <person name="Yang J.H."/>
            <person name="Qiu H."/>
            <person name="Zel Zion U."/>
            <person name="Chan C.X."/>
            <person name="Stephens T.G."/>
            <person name="Weber A.P.M."/>
            <person name="Boo G.H."/>
            <person name="Boo S.M."/>
            <person name="Kim K.M."/>
            <person name="Shin Y."/>
            <person name="Jung M."/>
            <person name="Lee S.J."/>
            <person name="Yim H.S."/>
            <person name="Lee J.H."/>
            <person name="Bhattacharya D."/>
            <person name="Yoon H.S."/>
        </authorList>
    </citation>
    <scope>NUCLEOTIDE SEQUENCE [LARGE SCALE GENOMIC DNA]</scope>
    <source>
        <strain evidence="1 2">SKKU-2015</strain>
        <tissue evidence="1">Whole body</tissue>
    </source>
</reference>
<name>A0A2V3IGJ7_9FLOR</name>
<accession>A0A2V3IGJ7</accession>
<dbReference type="EMBL" id="NBIV01000329">
    <property type="protein sequence ID" value="PXF40270.1"/>
    <property type="molecule type" value="Genomic_DNA"/>
</dbReference>
<keyword evidence="2" id="KW-1185">Reference proteome</keyword>
<dbReference type="Proteomes" id="UP000247409">
    <property type="component" value="Unassembled WGS sequence"/>
</dbReference>
<comment type="caution">
    <text evidence="1">The sequence shown here is derived from an EMBL/GenBank/DDBJ whole genome shotgun (WGS) entry which is preliminary data.</text>
</comment>
<protein>
    <submittedName>
        <fullName evidence="1">Uncharacterized protein</fullName>
    </submittedName>
</protein>